<dbReference type="STRING" id="1188229.GlitD10_2121"/>
<keyword evidence="2" id="KW-1185">Reference proteome</keyword>
<protein>
    <submittedName>
        <fullName evidence="1">Uncharacterized protein</fullName>
    </submittedName>
</protein>
<dbReference type="RefSeq" id="WP_071454889.1">
    <property type="nucleotide sequence ID" value="NZ_CP017675.1"/>
</dbReference>
<reference evidence="1 2" key="1">
    <citation type="submission" date="2016-10" db="EMBL/GenBank/DDBJ databases">
        <title>Description of Gloeomargarita lithophora gen. nov., sp. nov., a thylakoid-bearing basal-branching cyanobacterium with intracellular carbonates, and proposal for Gloeomargaritales ord. nov.</title>
        <authorList>
            <person name="Moreira D."/>
            <person name="Tavera R."/>
            <person name="Benzerara K."/>
            <person name="Skouri-Panet F."/>
            <person name="Couradeau E."/>
            <person name="Gerard E."/>
            <person name="Loussert C."/>
            <person name="Novelo E."/>
            <person name="Zivanovic Y."/>
            <person name="Lopez-Garcia P."/>
        </authorList>
    </citation>
    <scope>NUCLEOTIDE SEQUENCE [LARGE SCALE GENOMIC DNA]</scope>
    <source>
        <strain evidence="1 2">D10</strain>
    </source>
</reference>
<dbReference type="OrthoDB" id="570815at2"/>
<evidence type="ECO:0000313" key="1">
    <source>
        <dbReference type="EMBL" id="APB34450.1"/>
    </source>
</evidence>
<evidence type="ECO:0000313" key="2">
    <source>
        <dbReference type="Proteomes" id="UP000180235"/>
    </source>
</evidence>
<name>A0A1J0AET0_9CYAN</name>
<gene>
    <name evidence="1" type="ORF">GlitD10_2121</name>
</gene>
<accession>A0A1J0AET0</accession>
<dbReference type="Proteomes" id="UP000180235">
    <property type="component" value="Chromosome"/>
</dbReference>
<dbReference type="EMBL" id="CP017675">
    <property type="protein sequence ID" value="APB34450.1"/>
    <property type="molecule type" value="Genomic_DNA"/>
</dbReference>
<proteinExistence type="predicted"/>
<organism evidence="1 2">
    <name type="scientific">Gloeomargarita lithophora Alchichica-D10</name>
    <dbReference type="NCBI Taxonomy" id="1188229"/>
    <lineage>
        <taxon>Bacteria</taxon>
        <taxon>Bacillati</taxon>
        <taxon>Cyanobacteriota</taxon>
        <taxon>Cyanophyceae</taxon>
        <taxon>Gloeomargaritales</taxon>
        <taxon>Gloeomargaritaceae</taxon>
        <taxon>Gloeomargarita</taxon>
    </lineage>
</organism>
<sequence>MTNYSDWNTAIVHYFTQNVPYSTKIYLSLDDDALTKIGANFAHDCTDNSWAENFCEIVSRKVVNGEKIDLDTISGHDSLGYPRGIAFLGIMVLAANQMAEDEQIDQRNYFKRLRQILNLPDDGQPRPKGLKIELNEEAPEVQLWKQWNRWLIRQGFIPTAQEGFGKTTKNTNYPISQSLLRNADKDRLRRIFIEMHWQTRWDEQTLFTKVANEYSRYAHHLRSLIDDRQRYEPLAQAIHETYLDWLECGSANNLIGESRQRAWSRQLYAGIYRTEDFLGNIEYSLYPKQQRGRSLDSLEVQCNGNSYPLREDRAGWYLPVGILFRQEISEGTTYQIKPDTQVEKLILPRRDFWVLVPDPDNPESGVYASWSSPKLGEQFIILFRESLFTDLQRLRDENLIQWEGDRENKCQVFGDNSNWYEIYQCQVLSQAWDGVFLQSQELKDALQPTTKLSISLSGGLRVASSKGWIFDYPPQVTAFAFHPSVEIEVSNIQGNSAIAQKSYPSNTPMSFNFPSVGEFMIRANCLGETSQRLIKLINWGDVDMALQNQLGG</sequence>
<dbReference type="KEGG" id="glt:GlitD10_2121"/>
<dbReference type="AlphaFoldDB" id="A0A1J0AET0"/>